<evidence type="ECO:0000259" key="3">
    <source>
        <dbReference type="PROSITE" id="PS51168"/>
    </source>
</evidence>
<accession>A0ABN3DX70</accession>
<dbReference type="InterPro" id="IPR036979">
    <property type="entry name" value="CM_dom_sf"/>
</dbReference>
<dbReference type="InterPro" id="IPR036263">
    <property type="entry name" value="Chorismate_II_sf"/>
</dbReference>
<proteinExistence type="predicted"/>
<dbReference type="Gene3D" id="1.20.59.10">
    <property type="entry name" value="Chorismate mutase"/>
    <property type="match status" value="1"/>
</dbReference>
<keyword evidence="1" id="KW-0732">Signal</keyword>
<protein>
    <submittedName>
        <fullName evidence="4">Chorismate mutase</fullName>
    </submittedName>
</protein>
<dbReference type="InterPro" id="IPR051331">
    <property type="entry name" value="Chorismate_mutase-related"/>
</dbReference>
<organism evidence="4 5">
    <name type="scientific">Herbiconiux moechotypicola</name>
    <dbReference type="NCBI Taxonomy" id="637393"/>
    <lineage>
        <taxon>Bacteria</taxon>
        <taxon>Bacillati</taxon>
        <taxon>Actinomycetota</taxon>
        <taxon>Actinomycetes</taxon>
        <taxon>Micrococcales</taxon>
        <taxon>Microbacteriaceae</taxon>
        <taxon>Herbiconiux</taxon>
    </lineage>
</organism>
<dbReference type="SMART" id="SM00830">
    <property type="entry name" value="CM_2"/>
    <property type="match status" value="1"/>
</dbReference>
<dbReference type="EMBL" id="BAAAQY010000010">
    <property type="protein sequence ID" value="GAA2243710.1"/>
    <property type="molecule type" value="Genomic_DNA"/>
</dbReference>
<sequence>MLRLVIERLDLAPEVAASKYFSGQPVTDAAREQAVLDAASAAATEAGADPAYVVAVFADQIAASKEVQESLLAQWAAGESAAPAEAPDLATEVRPVLDRITTELVPALAATAPFAADPGCGAALADDTAEVLVASPLTSEVAAAVATATSSLCD</sequence>
<dbReference type="InterPro" id="IPR008240">
    <property type="entry name" value="Chorismate_mutase_periplasmic"/>
</dbReference>
<evidence type="ECO:0000313" key="4">
    <source>
        <dbReference type="EMBL" id="GAA2243710.1"/>
    </source>
</evidence>
<dbReference type="NCBIfam" id="TIGR01806">
    <property type="entry name" value="CM_mono2"/>
    <property type="match status" value="1"/>
</dbReference>
<feature type="domain" description="Chorismate mutase" evidence="3">
    <location>
        <begin position="1"/>
        <end position="72"/>
    </location>
</feature>
<comment type="caution">
    <text evidence="4">The sequence shown here is derived from an EMBL/GenBank/DDBJ whole genome shotgun (WGS) entry which is preliminary data.</text>
</comment>
<reference evidence="4 5" key="1">
    <citation type="journal article" date="2019" name="Int. J. Syst. Evol. Microbiol.">
        <title>The Global Catalogue of Microorganisms (GCM) 10K type strain sequencing project: providing services to taxonomists for standard genome sequencing and annotation.</title>
        <authorList>
            <consortium name="The Broad Institute Genomics Platform"/>
            <consortium name="The Broad Institute Genome Sequencing Center for Infectious Disease"/>
            <person name="Wu L."/>
            <person name="Ma J."/>
        </authorList>
    </citation>
    <scope>NUCLEOTIDE SEQUENCE [LARGE SCALE GENOMIC DNA]</scope>
    <source>
        <strain evidence="4 5">JCM 16117</strain>
    </source>
</reference>
<gene>
    <name evidence="4" type="ORF">GCM10009851_31190</name>
</gene>
<keyword evidence="5" id="KW-1185">Reference proteome</keyword>
<dbReference type="PANTHER" id="PTHR38041">
    <property type="entry name" value="CHORISMATE MUTASE"/>
    <property type="match status" value="1"/>
</dbReference>
<dbReference type="SUPFAM" id="SSF48600">
    <property type="entry name" value="Chorismate mutase II"/>
    <property type="match status" value="1"/>
</dbReference>
<keyword evidence="2" id="KW-0413">Isomerase</keyword>
<evidence type="ECO:0000256" key="1">
    <source>
        <dbReference type="ARBA" id="ARBA00022729"/>
    </source>
</evidence>
<dbReference type="Pfam" id="PF01817">
    <property type="entry name" value="CM_2"/>
    <property type="match status" value="1"/>
</dbReference>
<evidence type="ECO:0000313" key="5">
    <source>
        <dbReference type="Proteomes" id="UP001500929"/>
    </source>
</evidence>
<dbReference type="PANTHER" id="PTHR38041:SF1">
    <property type="entry name" value="CHORISMATE MUTASE"/>
    <property type="match status" value="1"/>
</dbReference>
<dbReference type="InterPro" id="IPR002701">
    <property type="entry name" value="CM_II_prokaryot"/>
</dbReference>
<evidence type="ECO:0000256" key="2">
    <source>
        <dbReference type="ARBA" id="ARBA00023235"/>
    </source>
</evidence>
<dbReference type="Proteomes" id="UP001500929">
    <property type="component" value="Unassembled WGS sequence"/>
</dbReference>
<dbReference type="PROSITE" id="PS51168">
    <property type="entry name" value="CHORISMATE_MUT_2"/>
    <property type="match status" value="1"/>
</dbReference>
<name>A0ABN3DX70_9MICO</name>